<evidence type="ECO:0000313" key="2">
    <source>
        <dbReference type="WBParaSite" id="ES5_v2.g12129.t1"/>
    </source>
</evidence>
<protein>
    <submittedName>
        <fullName evidence="2">VWFA domain-containing protein</fullName>
    </submittedName>
</protein>
<reference evidence="2" key="1">
    <citation type="submission" date="2022-11" db="UniProtKB">
        <authorList>
            <consortium name="WormBaseParasite"/>
        </authorList>
    </citation>
    <scope>IDENTIFICATION</scope>
</reference>
<sequence length="556" mass="62775">MLLFSIFSLIFIWKIGEATLSPTCIGATLQYAVKDWGTEITVFKAGFNLNIEMDYSNATYPNKLTMSNFSYWSQDYSLYNLTNPMFYTQYAGYRYGCCPNIGDKSCSFINDCSFYVPNGNGYFILDMRTNGSNWAAGDNIEFFVDNGNMFDSDSAKLFNPKNYPCNIDNDGSSFCCNKYLNFNISENNENQCQEFETSAKVVVNDTGLTIFKFNANHVLNLNNFDTTVTEFINNVDFYGYTYYSNNVYSRVYNGTFCSGDNDSPYSNCTFIFPSNYDFQSDMIIDMGYYDYIIIGQLIRRNGMYFKNDNISFTPMDPCWNTVTPVPYGYQVEKSSVVQASLCCTRFKYGSTIIYPSVSPSPTPSNAYCNVSNVIFAGEMSKSITSQQKLDFYNVILRLTQSLKNSENLKYAITTYATQIYPLITFQNYPDFINTVDNLISDLPNPDGSKTYLESILRDIYNVILLDPKKKNTAVLLMGELQNIMDPNAAIKVAQKLKGTGASIYVIDYSAGGVPTTIWQYITNNMPNRIINGTGQSSMSIAGSLESFTSNIRNGYC</sequence>
<organism evidence="1 2">
    <name type="scientific">Panagrolaimus sp. ES5</name>
    <dbReference type="NCBI Taxonomy" id="591445"/>
    <lineage>
        <taxon>Eukaryota</taxon>
        <taxon>Metazoa</taxon>
        <taxon>Ecdysozoa</taxon>
        <taxon>Nematoda</taxon>
        <taxon>Chromadorea</taxon>
        <taxon>Rhabditida</taxon>
        <taxon>Tylenchina</taxon>
        <taxon>Panagrolaimomorpha</taxon>
        <taxon>Panagrolaimoidea</taxon>
        <taxon>Panagrolaimidae</taxon>
        <taxon>Panagrolaimus</taxon>
    </lineage>
</organism>
<dbReference type="WBParaSite" id="ES5_v2.g12129.t1">
    <property type="protein sequence ID" value="ES5_v2.g12129.t1"/>
    <property type="gene ID" value="ES5_v2.g12129"/>
</dbReference>
<name>A0AC34F4S4_9BILA</name>
<proteinExistence type="predicted"/>
<evidence type="ECO:0000313" key="1">
    <source>
        <dbReference type="Proteomes" id="UP000887579"/>
    </source>
</evidence>
<accession>A0AC34F4S4</accession>
<dbReference type="Proteomes" id="UP000887579">
    <property type="component" value="Unplaced"/>
</dbReference>